<reference evidence="1 2" key="1">
    <citation type="submission" date="2019-09" db="EMBL/GenBank/DDBJ databases">
        <authorList>
            <person name="Ou C."/>
        </authorList>
    </citation>
    <scope>NUCLEOTIDE SEQUENCE [LARGE SCALE GENOMIC DNA]</scope>
    <source>
        <strain evidence="1">S2</strain>
        <tissue evidence="1">Leaf</tissue>
    </source>
</reference>
<dbReference type="GO" id="GO:0016301">
    <property type="term" value="F:kinase activity"/>
    <property type="evidence" value="ECO:0007669"/>
    <property type="project" value="UniProtKB-KW"/>
</dbReference>
<gene>
    <name evidence="1" type="ORF">D8674_038177</name>
</gene>
<keyword evidence="1" id="KW-0808">Transferase</keyword>
<evidence type="ECO:0000313" key="1">
    <source>
        <dbReference type="EMBL" id="KAB2634729.1"/>
    </source>
</evidence>
<keyword evidence="2" id="KW-1185">Reference proteome</keyword>
<keyword evidence="1" id="KW-0670">Pyruvate</keyword>
<name>A0A5N5I4H5_9ROSA</name>
<sequence length="106" mass="12067">MVHTSLVRLVERNLFFRSSVSVTTSTSMELERAWLECEGGDWSPEEDVLLSVTRTENLGSEEEVLMESFGKEGVVVLVVMWCFEMARLDEVKRCMDCDIATGGKRR</sequence>
<proteinExistence type="predicted"/>
<protein>
    <submittedName>
        <fullName evidence="1">Pyruvate kinase isozyme A</fullName>
    </submittedName>
</protein>
<evidence type="ECO:0000313" key="2">
    <source>
        <dbReference type="Proteomes" id="UP000327157"/>
    </source>
</evidence>
<dbReference type="AlphaFoldDB" id="A0A5N5I4H5"/>
<dbReference type="Proteomes" id="UP000327157">
    <property type="component" value="Unassembled WGS sequence"/>
</dbReference>
<organism evidence="1 2">
    <name type="scientific">Pyrus ussuriensis x Pyrus communis</name>
    <dbReference type="NCBI Taxonomy" id="2448454"/>
    <lineage>
        <taxon>Eukaryota</taxon>
        <taxon>Viridiplantae</taxon>
        <taxon>Streptophyta</taxon>
        <taxon>Embryophyta</taxon>
        <taxon>Tracheophyta</taxon>
        <taxon>Spermatophyta</taxon>
        <taxon>Magnoliopsida</taxon>
        <taxon>eudicotyledons</taxon>
        <taxon>Gunneridae</taxon>
        <taxon>Pentapetalae</taxon>
        <taxon>rosids</taxon>
        <taxon>fabids</taxon>
        <taxon>Rosales</taxon>
        <taxon>Rosaceae</taxon>
        <taxon>Amygdaloideae</taxon>
        <taxon>Maleae</taxon>
        <taxon>Pyrus</taxon>
    </lineage>
</organism>
<keyword evidence="1" id="KW-0418">Kinase</keyword>
<accession>A0A5N5I4H5</accession>
<comment type="caution">
    <text evidence="1">The sequence shown here is derived from an EMBL/GenBank/DDBJ whole genome shotgun (WGS) entry which is preliminary data.</text>
</comment>
<dbReference type="EMBL" id="SMOL01000033">
    <property type="protein sequence ID" value="KAB2634729.1"/>
    <property type="molecule type" value="Genomic_DNA"/>
</dbReference>
<reference evidence="1 2" key="2">
    <citation type="submission" date="2019-11" db="EMBL/GenBank/DDBJ databases">
        <title>A de novo genome assembly of a pear dwarfing rootstock.</title>
        <authorList>
            <person name="Wang F."/>
            <person name="Wang J."/>
            <person name="Li S."/>
            <person name="Zhang Y."/>
            <person name="Fang M."/>
            <person name="Ma L."/>
            <person name="Zhao Y."/>
            <person name="Jiang S."/>
        </authorList>
    </citation>
    <scope>NUCLEOTIDE SEQUENCE [LARGE SCALE GENOMIC DNA]</scope>
    <source>
        <strain evidence="1">S2</strain>
        <tissue evidence="1">Leaf</tissue>
    </source>
</reference>